<dbReference type="PROSITE" id="PS51257">
    <property type="entry name" value="PROKAR_LIPOPROTEIN"/>
    <property type="match status" value="1"/>
</dbReference>
<dbReference type="RefSeq" id="WP_268305274.1">
    <property type="nucleotide sequence ID" value="NZ_JALAJL010000002.1"/>
</dbReference>
<dbReference type="Proteomes" id="UP001066455">
    <property type="component" value="Unassembled WGS sequence"/>
</dbReference>
<accession>A0AA90J777</accession>
<organism evidence="1 2">
    <name type="scientific">Bacillus haynesii</name>
    <dbReference type="NCBI Taxonomy" id="1925021"/>
    <lineage>
        <taxon>Bacteria</taxon>
        <taxon>Bacillati</taxon>
        <taxon>Bacillota</taxon>
        <taxon>Bacilli</taxon>
        <taxon>Bacillales</taxon>
        <taxon>Bacillaceae</taxon>
        <taxon>Bacillus</taxon>
    </lineage>
</organism>
<comment type="caution">
    <text evidence="1">The sequence shown here is derived from an EMBL/GenBank/DDBJ whole genome shotgun (WGS) entry which is preliminary data.</text>
</comment>
<evidence type="ECO:0000313" key="1">
    <source>
        <dbReference type="EMBL" id="MCY9280284.1"/>
    </source>
</evidence>
<sequence length="374" mass="42761">MTKKRFISFSVIILLLMVTGCGKDDVQEVIYENGLPKEDSTAFKEFMRHEFGFPDDITLRVQDSIYTMMSSQKNGIRYYTYTDKQLKNSYKPIFSTKENVSAKLSDLKQKDSLIDEGETVHDKIGQGLPDMKIVEKNAIKVKTTIGEKKIELPIPSSAKEVYLSLYAVNKENMLIGVSDYTGEETPRTYYLFLKQDLSQHQIVKEDKLNATLESGKLNDYLSVFPKVTEDGSYLKLFNKDIFEKKTNKVREIKDTDILSKDGKYVYINGAKEKETNVMPDGIQQIQTVDNYLKGNEKYEAQFKIDFKQIAKEMDFNAGDARIANIHYFNKDYVVLYISYHGKTIGTAGSVNVLIDLQKNKQQPTAYLVDLGIES</sequence>
<gene>
    <name evidence="1" type="ORF">MOE73_09460</name>
</gene>
<protein>
    <recommendedName>
        <fullName evidence="3">Lipoprotein</fullName>
    </recommendedName>
</protein>
<reference evidence="1" key="1">
    <citation type="submission" date="2022-02" db="EMBL/GenBank/DDBJ databases">
        <title>Crop Bioprotection Bacillus Genome Sequencing.</title>
        <authorList>
            <person name="Dunlap C."/>
        </authorList>
    </citation>
    <scope>NUCLEOTIDE SEQUENCE</scope>
    <source>
        <strain evidence="1">T20C14</strain>
    </source>
</reference>
<name>A0AA90J777_9BACI</name>
<evidence type="ECO:0008006" key="3">
    <source>
        <dbReference type="Google" id="ProtNLM"/>
    </source>
</evidence>
<dbReference type="EMBL" id="JALAXI010000010">
    <property type="protein sequence ID" value="MCY9280284.1"/>
    <property type="molecule type" value="Genomic_DNA"/>
</dbReference>
<evidence type="ECO:0000313" key="2">
    <source>
        <dbReference type="Proteomes" id="UP001066455"/>
    </source>
</evidence>
<proteinExistence type="predicted"/>
<dbReference type="AlphaFoldDB" id="A0AA90J777"/>